<accession>A0ABT2P1N0</accession>
<comment type="caution">
    <text evidence="1">The sequence shown here is derived from an EMBL/GenBank/DDBJ whole genome shotgun (WGS) entry which is preliminary data.</text>
</comment>
<proteinExistence type="predicted"/>
<keyword evidence="2" id="KW-1185">Reference proteome</keyword>
<organism evidence="1 2">
    <name type="scientific">Shewanella phaeophyticola</name>
    <dbReference type="NCBI Taxonomy" id="2978345"/>
    <lineage>
        <taxon>Bacteria</taxon>
        <taxon>Pseudomonadati</taxon>
        <taxon>Pseudomonadota</taxon>
        <taxon>Gammaproteobacteria</taxon>
        <taxon>Alteromonadales</taxon>
        <taxon>Shewanellaceae</taxon>
        <taxon>Shewanella</taxon>
    </lineage>
</organism>
<evidence type="ECO:0000313" key="1">
    <source>
        <dbReference type="EMBL" id="MCT8986563.1"/>
    </source>
</evidence>
<dbReference type="Proteomes" id="UP001431192">
    <property type="component" value="Unassembled WGS sequence"/>
</dbReference>
<dbReference type="RefSeq" id="WP_261732953.1">
    <property type="nucleotide sequence ID" value="NZ_JAODOQ010000001.1"/>
</dbReference>
<reference evidence="1" key="1">
    <citation type="submission" date="2022-09" db="EMBL/GenBank/DDBJ databases">
        <title>Shewanella sp. KJ10-1 sp.nov, isolated from marine algae.</title>
        <authorList>
            <person name="Butt M."/>
            <person name="Lee J.K."/>
            <person name="Kim J.M."/>
            <person name="Choi D.G."/>
        </authorList>
    </citation>
    <scope>NUCLEOTIDE SEQUENCE</scope>
    <source>
        <strain evidence="1">KJ10-1</strain>
    </source>
</reference>
<gene>
    <name evidence="1" type="ORF">N4T56_08800</name>
</gene>
<dbReference type="EMBL" id="JAODOQ010000001">
    <property type="protein sequence ID" value="MCT8986563.1"/>
    <property type="molecule type" value="Genomic_DNA"/>
</dbReference>
<protein>
    <submittedName>
        <fullName evidence="1">Uncharacterized protein</fullName>
    </submittedName>
</protein>
<name>A0ABT2P1N0_9GAMM</name>
<evidence type="ECO:0000313" key="2">
    <source>
        <dbReference type="Proteomes" id="UP001431192"/>
    </source>
</evidence>
<sequence length="65" mass="7369">MKSHLLEKNICPELINFQMGHWQAGEVPLGHYSALSHVEAINEIVPVLDELFEEVGWKLLKSVIS</sequence>